<name>A0ABN2X0N0_9ACTN</name>
<evidence type="ECO:0000256" key="1">
    <source>
        <dbReference type="SAM" id="Phobius"/>
    </source>
</evidence>
<dbReference type="EMBL" id="BAAANS010000023">
    <property type="protein sequence ID" value="GAA2102006.1"/>
    <property type="molecule type" value="Genomic_DNA"/>
</dbReference>
<evidence type="ECO:0000313" key="3">
    <source>
        <dbReference type="Proteomes" id="UP001500897"/>
    </source>
</evidence>
<accession>A0ABN2X0N0</accession>
<gene>
    <name evidence="2" type="ORF">GCM10009759_36170</name>
</gene>
<organism evidence="2 3">
    <name type="scientific">Kitasatospora saccharophila</name>
    <dbReference type="NCBI Taxonomy" id="407973"/>
    <lineage>
        <taxon>Bacteria</taxon>
        <taxon>Bacillati</taxon>
        <taxon>Actinomycetota</taxon>
        <taxon>Actinomycetes</taxon>
        <taxon>Kitasatosporales</taxon>
        <taxon>Streptomycetaceae</taxon>
        <taxon>Kitasatospora</taxon>
    </lineage>
</organism>
<proteinExistence type="predicted"/>
<feature type="transmembrane region" description="Helical" evidence="1">
    <location>
        <begin position="40"/>
        <end position="60"/>
    </location>
</feature>
<reference evidence="2 3" key="1">
    <citation type="journal article" date="2019" name="Int. J. Syst. Evol. Microbiol.">
        <title>The Global Catalogue of Microorganisms (GCM) 10K type strain sequencing project: providing services to taxonomists for standard genome sequencing and annotation.</title>
        <authorList>
            <consortium name="The Broad Institute Genomics Platform"/>
            <consortium name="The Broad Institute Genome Sequencing Center for Infectious Disease"/>
            <person name="Wu L."/>
            <person name="Ma J."/>
        </authorList>
    </citation>
    <scope>NUCLEOTIDE SEQUENCE [LARGE SCALE GENOMIC DNA]</scope>
    <source>
        <strain evidence="2 3">JCM 14559</strain>
    </source>
</reference>
<protein>
    <recommendedName>
        <fullName evidence="4">MYXO-CTERM domain-containing protein</fullName>
    </recommendedName>
</protein>
<evidence type="ECO:0008006" key="4">
    <source>
        <dbReference type="Google" id="ProtNLM"/>
    </source>
</evidence>
<keyword evidence="1" id="KW-0472">Membrane</keyword>
<keyword evidence="3" id="KW-1185">Reference proteome</keyword>
<evidence type="ECO:0000313" key="2">
    <source>
        <dbReference type="EMBL" id="GAA2102006.1"/>
    </source>
</evidence>
<keyword evidence="1" id="KW-0812">Transmembrane</keyword>
<comment type="caution">
    <text evidence="2">The sequence shown here is derived from an EMBL/GenBank/DDBJ whole genome shotgun (WGS) entry which is preliminary data.</text>
</comment>
<keyword evidence="1" id="KW-1133">Transmembrane helix</keyword>
<sequence length="86" mass="9540">MLVPVSPGPPRGRRRGRRVLLVGSPSDYECEGVTSVTVELMLFLLALLVFAGVVLPAVWSRHGYRRTAARRTLVLLLRAVRGRFTP</sequence>
<dbReference type="Proteomes" id="UP001500897">
    <property type="component" value="Unassembled WGS sequence"/>
</dbReference>